<protein>
    <submittedName>
        <fullName evidence="1">Uncharacterized protein</fullName>
    </submittedName>
</protein>
<dbReference type="AlphaFoldDB" id="S6AY47"/>
<proteinExistence type="predicted"/>
<dbReference type="Proteomes" id="UP000015503">
    <property type="component" value="Chromosome"/>
</dbReference>
<organism evidence="1 2">
    <name type="scientific">Metapseudomonas resinovorans NBRC 106553</name>
    <dbReference type="NCBI Taxonomy" id="1245471"/>
    <lineage>
        <taxon>Bacteria</taxon>
        <taxon>Pseudomonadati</taxon>
        <taxon>Pseudomonadota</taxon>
        <taxon>Gammaproteobacteria</taxon>
        <taxon>Pseudomonadales</taxon>
        <taxon>Pseudomonadaceae</taxon>
        <taxon>Metapseudomonas</taxon>
    </lineage>
</organism>
<accession>S6AY47</accession>
<name>S6AY47_METRE</name>
<dbReference type="STRING" id="1245471.PCA10_38940"/>
<dbReference type="KEGG" id="pre:PCA10_38940"/>
<sequence length="104" mass="11662">MRAAEIRWKQLMRNAYGLRATNAIASPARLLPTEISDHLSPSLQRNFPHPISLEALRVPWLVSLPVTVNSVTGFDSPHTLARLRRKVHAKDGECLLQASARMQL</sequence>
<gene>
    <name evidence="1" type="ORF">PCA10_38940</name>
</gene>
<dbReference type="EMBL" id="AP013068">
    <property type="protein sequence ID" value="BAN49626.1"/>
    <property type="molecule type" value="Genomic_DNA"/>
</dbReference>
<evidence type="ECO:0000313" key="2">
    <source>
        <dbReference type="Proteomes" id="UP000015503"/>
    </source>
</evidence>
<dbReference type="HOGENOM" id="CLU_2247772_0_0_6"/>
<reference evidence="1 2" key="1">
    <citation type="journal article" date="2013" name="Genome Announc.">
        <title>Complete Genome Sequence of the Carbazole Degrader Pseudomonas resinovorans Strain CA10 (NBRC 106553).</title>
        <authorList>
            <person name="Shintani M."/>
            <person name="Hosoyama A."/>
            <person name="Ohji S."/>
            <person name="Tsuchikane K."/>
            <person name="Takarada H."/>
            <person name="Yamazoe A."/>
            <person name="Fujita N."/>
            <person name="Nojiri H."/>
        </authorList>
    </citation>
    <scope>NUCLEOTIDE SEQUENCE [LARGE SCALE GENOMIC DNA]</scope>
    <source>
        <strain evidence="1 2">NBRC 106553</strain>
    </source>
</reference>
<keyword evidence="2" id="KW-1185">Reference proteome</keyword>
<evidence type="ECO:0000313" key="1">
    <source>
        <dbReference type="EMBL" id="BAN49626.1"/>
    </source>
</evidence>